<dbReference type="Proteomes" id="UP000555756">
    <property type="component" value="Unassembled WGS sequence"/>
</dbReference>
<gene>
    <name evidence="3" type="ORF">HLH34_01020</name>
</gene>
<reference evidence="3 4" key="1">
    <citation type="submission" date="2020-04" db="EMBL/GenBank/DDBJ databases">
        <title>Description of novel Gluconacetobacter.</title>
        <authorList>
            <person name="Sombolestani A."/>
        </authorList>
    </citation>
    <scope>NUCLEOTIDE SEQUENCE [LARGE SCALE GENOMIC DNA]</scope>
    <source>
        <strain evidence="3 4">LMG 21311</strain>
    </source>
</reference>
<keyword evidence="4" id="KW-1185">Reference proteome</keyword>
<dbReference type="InterPro" id="IPR025388">
    <property type="entry name" value="Alginate_export_dom"/>
</dbReference>
<feature type="region of interest" description="Disordered" evidence="1">
    <location>
        <begin position="66"/>
        <end position="98"/>
    </location>
</feature>
<feature type="domain" description="Alginate export" evidence="2">
    <location>
        <begin position="181"/>
        <end position="587"/>
    </location>
</feature>
<dbReference type="AlphaFoldDB" id="A0A7W4JPG8"/>
<evidence type="ECO:0000256" key="1">
    <source>
        <dbReference type="SAM" id="MobiDB-lite"/>
    </source>
</evidence>
<evidence type="ECO:0000313" key="4">
    <source>
        <dbReference type="Proteomes" id="UP000555756"/>
    </source>
</evidence>
<comment type="caution">
    <text evidence="3">The sequence shown here is derived from an EMBL/GenBank/DDBJ whole genome shotgun (WGS) entry which is preliminary data.</text>
</comment>
<organism evidence="3 4">
    <name type="scientific">Gluconacetobacter azotocaptans</name>
    <dbReference type="NCBI Taxonomy" id="142834"/>
    <lineage>
        <taxon>Bacteria</taxon>
        <taxon>Pseudomonadati</taxon>
        <taxon>Pseudomonadota</taxon>
        <taxon>Alphaproteobacteria</taxon>
        <taxon>Acetobacterales</taxon>
        <taxon>Acetobacteraceae</taxon>
        <taxon>Gluconacetobacter</taxon>
    </lineage>
</organism>
<proteinExistence type="predicted"/>
<sequence length="601" mass="65656">MTVTGPKIKKEKDSIMHVFPTFLSFPALRNFRRGVLPMTAGIAFTLPAHAVPTSADIVATRIQLAPGEPPESSAATPTASGTTPPQVPGGGSLLPPLTSRPELYGQPQLLNLHPLPPALLHQGPWGIFNTATAAAAGFGTVGYYAVSRWAEDWSSLRAARNHIDWADSLKYIPFNESGSVYLTLSGNFRHHGFYDQFAQFGAVKRSPSYRSTLRFNLGADLHLGEHVRLYGELMSGQAGGMNYYGYTGRWRSKLDVQQAFVEVRGKLLGAMTGIMVGRMNFLDVPPYVSAGSVYPTVPYSWNGIRGYAFWKRFRVDLFDLTLTNANPYLPFHDQVGYRSRLFGAYTSYAVPQFTTFGKKSQVFVDAFYLGYLLASSPIPKQGGSIFGSQAGSTRRDAPGMRIWGNAGPIEFSAGGMWQGGYFNAAQNGPSRPVSAYGFNATLSWRFARWWGKPSIGVQADDMSGGDTRKSATGSWGNFLSPWVPSAYYFDLSTDLGLSNIIDVGPLVTLTTSTNTSLMLKAPVVWRNSVNDAVYTSSNTFYAYRPRGGAYVATIPQGSFTWRATRHITLSLDGEYLFASHAFTRGGATSGAYIQSNLDFTF</sequence>
<evidence type="ECO:0000313" key="3">
    <source>
        <dbReference type="EMBL" id="MBB2188544.1"/>
    </source>
</evidence>
<protein>
    <submittedName>
        <fullName evidence="3">Alginate export family protein</fullName>
    </submittedName>
</protein>
<evidence type="ECO:0000259" key="2">
    <source>
        <dbReference type="Pfam" id="PF13372"/>
    </source>
</evidence>
<feature type="compositionally biased region" description="Low complexity" evidence="1">
    <location>
        <begin position="70"/>
        <end position="84"/>
    </location>
</feature>
<accession>A0A7W4JPG8</accession>
<dbReference type="Pfam" id="PF13372">
    <property type="entry name" value="Alginate_exp"/>
    <property type="match status" value="1"/>
</dbReference>
<dbReference type="EMBL" id="JABEQF010000001">
    <property type="protein sequence ID" value="MBB2188544.1"/>
    <property type="molecule type" value="Genomic_DNA"/>
</dbReference>
<name>A0A7W4JPG8_9PROT</name>